<dbReference type="InterPro" id="IPR042203">
    <property type="entry name" value="Leu/Phe-tRNA_Trfase_C"/>
</dbReference>
<reference evidence="16 17" key="1">
    <citation type="submission" date="2020-02" db="EMBL/GenBank/DDBJ databases">
        <title>Genome sequencing for Kineobactrum sp. M2.</title>
        <authorList>
            <person name="Park S.-J."/>
        </authorList>
    </citation>
    <scope>NUCLEOTIDE SEQUENCE [LARGE SCALE GENOMIC DNA]</scope>
    <source>
        <strain evidence="16 17">M2</strain>
    </source>
</reference>
<evidence type="ECO:0000256" key="12">
    <source>
        <dbReference type="ARBA" id="ARBA00077136"/>
    </source>
</evidence>
<evidence type="ECO:0000256" key="10">
    <source>
        <dbReference type="ARBA" id="ARBA00066767"/>
    </source>
</evidence>
<comment type="catalytic activity">
    <reaction evidence="5 15">
        <text>L-phenylalanyl-tRNA(Phe) + an N-terminal L-alpha-aminoacyl-[protein] = an N-terminal L-phenylalanyl-L-alpha-aminoacyl-[protein] + tRNA(Phe)</text>
        <dbReference type="Rhea" id="RHEA:43632"/>
        <dbReference type="Rhea" id="RHEA-COMP:9668"/>
        <dbReference type="Rhea" id="RHEA-COMP:9699"/>
        <dbReference type="Rhea" id="RHEA-COMP:10636"/>
        <dbReference type="Rhea" id="RHEA-COMP:10637"/>
        <dbReference type="ChEBI" id="CHEBI:78442"/>
        <dbReference type="ChEBI" id="CHEBI:78531"/>
        <dbReference type="ChEBI" id="CHEBI:78597"/>
        <dbReference type="ChEBI" id="CHEBI:83561"/>
        <dbReference type="EC" id="2.3.2.6"/>
    </reaction>
</comment>
<comment type="subcellular location">
    <subcellularLocation>
        <location evidence="1 15">Cytoplasm</location>
    </subcellularLocation>
</comment>
<dbReference type="GO" id="GO:0030163">
    <property type="term" value="P:protein catabolic process"/>
    <property type="evidence" value="ECO:0007669"/>
    <property type="project" value="UniProtKB-UniRule"/>
</dbReference>
<evidence type="ECO:0000256" key="8">
    <source>
        <dbReference type="ARBA" id="ARBA00054043"/>
    </source>
</evidence>
<dbReference type="EMBL" id="CP048711">
    <property type="protein sequence ID" value="QIB64066.1"/>
    <property type="molecule type" value="Genomic_DNA"/>
</dbReference>
<dbReference type="EC" id="2.3.2.6" evidence="10 15"/>
<evidence type="ECO:0000256" key="9">
    <source>
        <dbReference type="ARBA" id="ARBA00061535"/>
    </source>
</evidence>
<name>A0A6C0TWB1_9GAMM</name>
<accession>A0A6C0TWB1</accession>
<dbReference type="InterPro" id="IPR016181">
    <property type="entry name" value="Acyl_CoA_acyltransferase"/>
</dbReference>
<evidence type="ECO:0000256" key="4">
    <source>
        <dbReference type="ARBA" id="ARBA00023315"/>
    </source>
</evidence>
<comment type="catalytic activity">
    <reaction evidence="7 15">
        <text>N-terminal L-lysyl-[protein] + L-leucyl-tRNA(Leu) = N-terminal L-leucyl-L-lysyl-[protein] + tRNA(Leu) + H(+)</text>
        <dbReference type="Rhea" id="RHEA:12340"/>
        <dbReference type="Rhea" id="RHEA-COMP:9613"/>
        <dbReference type="Rhea" id="RHEA-COMP:9622"/>
        <dbReference type="Rhea" id="RHEA-COMP:12670"/>
        <dbReference type="Rhea" id="RHEA-COMP:12671"/>
        <dbReference type="ChEBI" id="CHEBI:15378"/>
        <dbReference type="ChEBI" id="CHEBI:65249"/>
        <dbReference type="ChEBI" id="CHEBI:78442"/>
        <dbReference type="ChEBI" id="CHEBI:78494"/>
        <dbReference type="ChEBI" id="CHEBI:133043"/>
        <dbReference type="EC" id="2.3.2.6"/>
    </reaction>
</comment>
<evidence type="ECO:0000256" key="7">
    <source>
        <dbReference type="ARBA" id="ARBA00051538"/>
    </source>
</evidence>
<evidence type="ECO:0000256" key="3">
    <source>
        <dbReference type="ARBA" id="ARBA00022679"/>
    </source>
</evidence>
<sequence length="238" mass="26429">MPGIARLAPGQAFPPTSQALDYPNGLLAAGGTLTPERLIEAYRRGIFPWYEAPQPVLWWTPDPRSVLYPRELHVSRSLRKTLRRDQWQLSVDRDFSAVMRHCAAPRTTGPGTWIGPEMLTAYATLHRLGIAHSIEVRDPDDALVGGLYGLALGRVFFGESMFSRIPGGSRIALVGLVHILRRGGFRLVDCQMESRHMNSMGARTISRLDFEAELDHTVDAFVDPAIWTLPATCGDLLL</sequence>
<evidence type="ECO:0000256" key="2">
    <source>
        <dbReference type="ARBA" id="ARBA00022490"/>
    </source>
</evidence>
<dbReference type="PANTHER" id="PTHR30098:SF2">
    <property type="entry name" value="LEUCYL_PHENYLALANYL-TRNA--PROTEIN TRANSFERASE"/>
    <property type="match status" value="1"/>
</dbReference>
<evidence type="ECO:0000256" key="6">
    <source>
        <dbReference type="ARBA" id="ARBA00050652"/>
    </source>
</evidence>
<dbReference type="Proteomes" id="UP000477680">
    <property type="component" value="Chromosome"/>
</dbReference>
<dbReference type="Gene3D" id="3.30.70.3550">
    <property type="entry name" value="Leucyl/phenylalanyl-tRNA-protein transferase, N-terminal domain"/>
    <property type="match status" value="1"/>
</dbReference>
<dbReference type="Pfam" id="PF03588">
    <property type="entry name" value="Leu_Phe_trans"/>
    <property type="match status" value="1"/>
</dbReference>
<keyword evidence="2 15" id="KW-0963">Cytoplasm</keyword>
<comment type="function">
    <text evidence="8 15">Functions in the N-end rule pathway of protein degradation where it conjugates Leu, Phe and, less efficiently, Met from aminoacyl-tRNAs to the N-termini of proteins containing an N-terminal arginine or lysine.</text>
</comment>
<gene>
    <name evidence="15" type="primary">aat</name>
    <name evidence="16" type="ORF">G3T16_00120</name>
</gene>
<protein>
    <recommendedName>
        <fullName evidence="11 15">Leucyl/phenylalanyl-tRNA--protein transferase</fullName>
        <ecNumber evidence="10 15">2.3.2.6</ecNumber>
    </recommendedName>
    <alternativeName>
        <fullName evidence="12 15">L/F-transferase</fullName>
    </alternativeName>
    <alternativeName>
        <fullName evidence="13 15">Leucyltransferase</fullName>
    </alternativeName>
    <alternativeName>
        <fullName evidence="14 15">Phenyalanyltransferase</fullName>
    </alternativeName>
</protein>
<dbReference type="PANTHER" id="PTHR30098">
    <property type="entry name" value="LEUCYL/PHENYLALANYL-TRNA--PROTEIN TRANSFERASE"/>
    <property type="match status" value="1"/>
</dbReference>
<evidence type="ECO:0000256" key="1">
    <source>
        <dbReference type="ARBA" id="ARBA00004496"/>
    </source>
</evidence>
<evidence type="ECO:0000256" key="14">
    <source>
        <dbReference type="ARBA" id="ARBA00083640"/>
    </source>
</evidence>
<evidence type="ECO:0000313" key="17">
    <source>
        <dbReference type="Proteomes" id="UP000477680"/>
    </source>
</evidence>
<keyword evidence="3 15" id="KW-0808">Transferase</keyword>
<dbReference type="RefSeq" id="WP_163493317.1">
    <property type="nucleotide sequence ID" value="NZ_CP048711.1"/>
</dbReference>
<dbReference type="GO" id="GO:0005737">
    <property type="term" value="C:cytoplasm"/>
    <property type="evidence" value="ECO:0007669"/>
    <property type="project" value="UniProtKB-SubCell"/>
</dbReference>
<dbReference type="FunFam" id="3.30.70.3550:FF:000001">
    <property type="entry name" value="Leucyl/phenylalanyl-tRNA--protein transferase"/>
    <property type="match status" value="1"/>
</dbReference>
<dbReference type="KEGG" id="kim:G3T16_00120"/>
<proteinExistence type="inferred from homology"/>
<evidence type="ECO:0000256" key="15">
    <source>
        <dbReference type="HAMAP-Rule" id="MF_00688"/>
    </source>
</evidence>
<evidence type="ECO:0000313" key="16">
    <source>
        <dbReference type="EMBL" id="QIB64066.1"/>
    </source>
</evidence>
<organism evidence="16 17">
    <name type="scientific">Kineobactrum salinum</name>
    <dbReference type="NCBI Taxonomy" id="2708301"/>
    <lineage>
        <taxon>Bacteria</taxon>
        <taxon>Pseudomonadati</taxon>
        <taxon>Pseudomonadota</taxon>
        <taxon>Gammaproteobacteria</taxon>
        <taxon>Cellvibrionales</taxon>
        <taxon>Halieaceae</taxon>
        <taxon>Kineobactrum</taxon>
    </lineage>
</organism>
<comment type="catalytic activity">
    <reaction evidence="6 15">
        <text>N-terminal L-arginyl-[protein] + L-leucyl-tRNA(Leu) = N-terminal L-leucyl-L-arginyl-[protein] + tRNA(Leu) + H(+)</text>
        <dbReference type="Rhea" id="RHEA:50416"/>
        <dbReference type="Rhea" id="RHEA-COMP:9613"/>
        <dbReference type="Rhea" id="RHEA-COMP:9622"/>
        <dbReference type="Rhea" id="RHEA-COMP:12672"/>
        <dbReference type="Rhea" id="RHEA-COMP:12673"/>
        <dbReference type="ChEBI" id="CHEBI:15378"/>
        <dbReference type="ChEBI" id="CHEBI:64719"/>
        <dbReference type="ChEBI" id="CHEBI:78442"/>
        <dbReference type="ChEBI" id="CHEBI:78494"/>
        <dbReference type="ChEBI" id="CHEBI:133044"/>
        <dbReference type="EC" id="2.3.2.6"/>
    </reaction>
</comment>
<dbReference type="HAMAP" id="MF_00688">
    <property type="entry name" value="Leu_Phe_trans"/>
    <property type="match status" value="1"/>
</dbReference>
<keyword evidence="17" id="KW-1185">Reference proteome</keyword>
<evidence type="ECO:0000256" key="11">
    <source>
        <dbReference type="ARBA" id="ARBA00074372"/>
    </source>
</evidence>
<keyword evidence="4 15" id="KW-0012">Acyltransferase</keyword>
<dbReference type="InterPro" id="IPR042221">
    <property type="entry name" value="Leu/Phe-tRNA_Trfase_N"/>
</dbReference>
<dbReference type="NCBIfam" id="TIGR00667">
    <property type="entry name" value="aat"/>
    <property type="match status" value="1"/>
</dbReference>
<comment type="similarity">
    <text evidence="9 15">Belongs to the L/F-transferase family.</text>
</comment>
<dbReference type="GO" id="GO:0008914">
    <property type="term" value="F:leucyl-tRNA--protein transferase activity"/>
    <property type="evidence" value="ECO:0007669"/>
    <property type="project" value="UniProtKB-UniRule"/>
</dbReference>
<evidence type="ECO:0000256" key="5">
    <source>
        <dbReference type="ARBA" id="ARBA00050607"/>
    </source>
</evidence>
<dbReference type="InterPro" id="IPR004616">
    <property type="entry name" value="Leu/Phe-tRNA_Trfase"/>
</dbReference>
<dbReference type="AlphaFoldDB" id="A0A6C0TWB1"/>
<dbReference type="Gene3D" id="3.40.630.70">
    <property type="entry name" value="Leucyl/phenylalanyl-tRNA-protein transferase, C-terminal domain"/>
    <property type="match status" value="1"/>
</dbReference>
<evidence type="ECO:0000256" key="13">
    <source>
        <dbReference type="ARBA" id="ARBA00077165"/>
    </source>
</evidence>
<dbReference type="SUPFAM" id="SSF55729">
    <property type="entry name" value="Acyl-CoA N-acyltransferases (Nat)"/>
    <property type="match status" value="1"/>
</dbReference>